<evidence type="ECO:0000313" key="2">
    <source>
        <dbReference type="EMBL" id="CAG7726765.1"/>
    </source>
</evidence>
<evidence type="ECO:0000313" key="3">
    <source>
        <dbReference type="Proteomes" id="UP000708208"/>
    </source>
</evidence>
<keyword evidence="1" id="KW-0812">Transmembrane</keyword>
<feature type="transmembrane region" description="Helical" evidence="1">
    <location>
        <begin position="15"/>
        <end position="35"/>
    </location>
</feature>
<comment type="caution">
    <text evidence="2">The sequence shown here is derived from an EMBL/GenBank/DDBJ whole genome shotgun (WGS) entry which is preliminary data.</text>
</comment>
<reference evidence="2" key="1">
    <citation type="submission" date="2021-06" db="EMBL/GenBank/DDBJ databases">
        <authorList>
            <person name="Hodson N. C."/>
            <person name="Mongue J. A."/>
            <person name="Jaron S. K."/>
        </authorList>
    </citation>
    <scope>NUCLEOTIDE SEQUENCE</scope>
</reference>
<evidence type="ECO:0008006" key="4">
    <source>
        <dbReference type="Google" id="ProtNLM"/>
    </source>
</evidence>
<organism evidence="2 3">
    <name type="scientific">Allacma fusca</name>
    <dbReference type="NCBI Taxonomy" id="39272"/>
    <lineage>
        <taxon>Eukaryota</taxon>
        <taxon>Metazoa</taxon>
        <taxon>Ecdysozoa</taxon>
        <taxon>Arthropoda</taxon>
        <taxon>Hexapoda</taxon>
        <taxon>Collembola</taxon>
        <taxon>Symphypleona</taxon>
        <taxon>Sminthuridae</taxon>
        <taxon>Allacma</taxon>
    </lineage>
</organism>
<feature type="transmembrane region" description="Helical" evidence="1">
    <location>
        <begin position="97"/>
        <end position="118"/>
    </location>
</feature>
<accession>A0A8J2JUA6</accession>
<feature type="transmembrane region" description="Helical" evidence="1">
    <location>
        <begin position="62"/>
        <end position="82"/>
    </location>
</feature>
<keyword evidence="1" id="KW-0472">Membrane</keyword>
<proteinExistence type="predicted"/>
<dbReference type="EMBL" id="CAJVCH010139709">
    <property type="protein sequence ID" value="CAG7726765.1"/>
    <property type="molecule type" value="Genomic_DNA"/>
</dbReference>
<evidence type="ECO:0000256" key="1">
    <source>
        <dbReference type="SAM" id="Phobius"/>
    </source>
</evidence>
<dbReference type="AlphaFoldDB" id="A0A8J2JUA6"/>
<name>A0A8J2JUA6_9HEXA</name>
<feature type="transmembrane region" description="Helical" evidence="1">
    <location>
        <begin position="124"/>
        <end position="144"/>
    </location>
</feature>
<keyword evidence="3" id="KW-1185">Reference proteome</keyword>
<gene>
    <name evidence="2" type="ORF">AFUS01_LOCUS15655</name>
</gene>
<dbReference type="Proteomes" id="UP000708208">
    <property type="component" value="Unassembled WGS sequence"/>
</dbReference>
<sequence length="166" mass="19031">MARSTKLLGIEFEKWTHFIATFQLLLSILFVFQSLPRLGLLPFSYSQVLEEISDVKNGDLELISAIILMSLNLVGGAMAMILEDGLREKNPMYLRKWVRFSIFSLFGTILVDVIRLQWNGTLDMHHGLGMGIFIFIQSFCIFAVKVQEIDMMDKSKAEDIFEDMKV</sequence>
<keyword evidence="1" id="KW-1133">Transmembrane helix</keyword>
<protein>
    <recommendedName>
        <fullName evidence="4">Transmembrane protein</fullName>
    </recommendedName>
</protein>